<organism evidence="1 2">
    <name type="scientific">Paracoccus stylophorae</name>
    <dbReference type="NCBI Taxonomy" id="659350"/>
    <lineage>
        <taxon>Bacteria</taxon>
        <taxon>Pseudomonadati</taxon>
        <taxon>Pseudomonadota</taxon>
        <taxon>Alphaproteobacteria</taxon>
        <taxon>Rhodobacterales</taxon>
        <taxon>Paracoccaceae</taxon>
        <taxon>Paracoccus</taxon>
    </lineage>
</organism>
<sequence length="230" mass="25245">MRDWRRFAIYYTATGPLAEFGATWLGWDIATGQPVPPPGRGKARPARIEALTRTPRRYGFHATLKPPFRLAQGCREPDLLASLRALAAGQPPVALPGGLVLAALDGFSALIPAAPCQDLQDLAARVVAGVDDFRAPLTPQDRARRNPDRLTPRQVQLLDEWGYPWVMDQFRFHMTLGGRLSPVAVEALIASLRPHLAPFLPDPQLIDALTLVGEDAEGRFHQIERAPLNG</sequence>
<evidence type="ECO:0000313" key="2">
    <source>
        <dbReference type="Proteomes" id="UP001218412"/>
    </source>
</evidence>
<reference evidence="1 2" key="1">
    <citation type="submission" date="2021-01" db="EMBL/GenBank/DDBJ databases">
        <title>Biogeographic distribution of Paracoccus.</title>
        <authorList>
            <person name="Hollensteiner J."/>
            <person name="Leineberger J."/>
            <person name="Brinkhoff T."/>
            <person name="Daniel R."/>
        </authorList>
    </citation>
    <scope>NUCLEOTIDE SEQUENCE [LARGE SCALE GENOMIC DNA]</scope>
    <source>
        <strain evidence="1 2">LMG25392</strain>
    </source>
</reference>
<dbReference type="InterPro" id="IPR009389">
    <property type="entry name" value="DUF1045"/>
</dbReference>
<dbReference type="RefSeq" id="WP_272859809.1">
    <property type="nucleotide sequence ID" value="NZ_CP067134.1"/>
</dbReference>
<protein>
    <submittedName>
        <fullName evidence="1">DUF1045 domain-containing protein</fullName>
    </submittedName>
</protein>
<dbReference type="InterPro" id="IPR009097">
    <property type="entry name" value="Cyclic_Pdiesterase"/>
</dbReference>
<proteinExistence type="predicted"/>
<dbReference type="SUPFAM" id="SSF55144">
    <property type="entry name" value="LigT-like"/>
    <property type="match status" value="1"/>
</dbReference>
<gene>
    <name evidence="1" type="ORF">JHW45_04770</name>
</gene>
<keyword evidence="2" id="KW-1185">Reference proteome</keyword>
<evidence type="ECO:0000313" key="1">
    <source>
        <dbReference type="EMBL" id="WCR11693.1"/>
    </source>
</evidence>
<dbReference type="NCBIfam" id="TIGR03223">
    <property type="entry name" value="Phn_opern_protn"/>
    <property type="match status" value="1"/>
</dbReference>
<accession>A0ABY7SZ24</accession>
<dbReference type="Pfam" id="PF06299">
    <property type="entry name" value="DUF1045"/>
    <property type="match status" value="1"/>
</dbReference>
<dbReference type="Gene3D" id="3.90.1140.10">
    <property type="entry name" value="Cyclic phosphodiesterase"/>
    <property type="match status" value="1"/>
</dbReference>
<dbReference type="Proteomes" id="UP001218412">
    <property type="component" value="Chromosome"/>
</dbReference>
<name>A0ABY7SZ24_9RHOB</name>
<dbReference type="PIRSF" id="PIRSF033328">
    <property type="entry name" value="Phest_Mll4975"/>
    <property type="match status" value="1"/>
</dbReference>
<dbReference type="EMBL" id="CP067134">
    <property type="protein sequence ID" value="WCR11693.1"/>
    <property type="molecule type" value="Genomic_DNA"/>
</dbReference>